<keyword evidence="2" id="KW-0175">Coiled coil</keyword>
<feature type="domain" description="Bacillithiol biosynthesis BshC C-terminal coiled-coil" evidence="4">
    <location>
        <begin position="377"/>
        <end position="531"/>
    </location>
</feature>
<keyword evidence="6" id="KW-1185">Reference proteome</keyword>
<evidence type="ECO:0000259" key="4">
    <source>
        <dbReference type="Pfam" id="PF24850"/>
    </source>
</evidence>
<organism evidence="5 6">
    <name type="scientific">Robiginitalea aurantiaca</name>
    <dbReference type="NCBI Taxonomy" id="3056915"/>
    <lineage>
        <taxon>Bacteria</taxon>
        <taxon>Pseudomonadati</taxon>
        <taxon>Bacteroidota</taxon>
        <taxon>Flavobacteriia</taxon>
        <taxon>Flavobacteriales</taxon>
        <taxon>Flavobacteriaceae</taxon>
        <taxon>Robiginitalea</taxon>
    </lineage>
</organism>
<dbReference type="PIRSF" id="PIRSF012535">
    <property type="entry name" value="UCP012535"/>
    <property type="match status" value="1"/>
</dbReference>
<sequence length="533" mass="61086">MQSQGIPFQDTGFFSNLIEDYLDQRDDLQPFYGRFPSLNAFKAQIEEKQSNFPKEHRAVVSEVLSEQYSGLQASVKTLGHIKALQDQKTFTVVTGHQLNLFTGPLYFVYKILSAVKLAQQLKEAYPDCHFVPVYWMASEDHDFEEINHFNFRGKEVRWNRGASGGVGRLDLEGLQAVFETFSADLGPGKRSDTLRNMFQSAYLEHSNLASATQYLANELFGHLGLVVLDADDARLKRLFTPHIENDLFKNLGYTTVGKSIEKLNALPGNYRIQVSPREINFFYLIEGLRNRLVAEGDGFSVVDSKIRFSETELREELRDHPERFSPNVTTRPLYQEVILPNLCYIGGGGELAYWLELKGFFEASDVPFPLLLLRNSALLMSRKQGQKLQKLNLTTADLFLDPDRLVEKRVREISELSIDFSPQKEHLIKQFKGLYDIASKTDKSFLGAVQAQEVKQLKGLERLEKRLLKAQKRKLNDEVSRVRDLQDALFPGGSLQERSRNFSEFYLDFGPELFQDLLEAFQPLDQEFSVFIF</sequence>
<protein>
    <recommendedName>
        <fullName evidence="2">Putative cysteine ligase BshC</fullName>
        <ecNumber evidence="2">6.-.-.-</ecNumber>
    </recommendedName>
</protein>
<dbReference type="RefSeq" id="WP_289725990.1">
    <property type="nucleotide sequence ID" value="NZ_JAUDUY010000012.1"/>
</dbReference>
<dbReference type="InterPro" id="IPR055399">
    <property type="entry name" value="CC_BshC"/>
</dbReference>
<dbReference type="Pfam" id="PF24850">
    <property type="entry name" value="CC_BshC"/>
    <property type="match status" value="1"/>
</dbReference>
<evidence type="ECO:0000313" key="6">
    <source>
        <dbReference type="Proteomes" id="UP001174839"/>
    </source>
</evidence>
<dbReference type="Pfam" id="PF10079">
    <property type="entry name" value="Rossmann-like_BshC"/>
    <property type="match status" value="1"/>
</dbReference>
<comment type="caution">
    <text evidence="5">The sequence shown here is derived from an EMBL/GenBank/DDBJ whole genome shotgun (WGS) entry which is preliminary data.</text>
</comment>
<dbReference type="NCBIfam" id="TIGR03998">
    <property type="entry name" value="thiol_BshC"/>
    <property type="match status" value="1"/>
</dbReference>
<proteinExistence type="inferred from homology"/>
<evidence type="ECO:0000256" key="2">
    <source>
        <dbReference type="HAMAP-Rule" id="MF_01867"/>
    </source>
</evidence>
<feature type="coiled-coil region" evidence="2">
    <location>
        <begin position="460"/>
        <end position="488"/>
    </location>
</feature>
<dbReference type="InterPro" id="IPR011199">
    <property type="entry name" value="Bacillithiol_biosynth_BshC"/>
</dbReference>
<dbReference type="InterPro" id="IPR055398">
    <property type="entry name" value="Rossmann-like_BshC"/>
</dbReference>
<evidence type="ECO:0000313" key="5">
    <source>
        <dbReference type="EMBL" id="MDM9632625.1"/>
    </source>
</evidence>
<keyword evidence="1 2" id="KW-0436">Ligase</keyword>
<feature type="domain" description="Bacillithiol biosynthesis BshC N-terminal Rossmann-like" evidence="3">
    <location>
        <begin position="1"/>
        <end position="375"/>
    </location>
</feature>
<dbReference type="EC" id="6.-.-.-" evidence="2"/>
<name>A0ABT7WI78_9FLAO</name>
<evidence type="ECO:0000259" key="3">
    <source>
        <dbReference type="Pfam" id="PF10079"/>
    </source>
</evidence>
<dbReference type="Proteomes" id="UP001174839">
    <property type="component" value="Unassembled WGS sequence"/>
</dbReference>
<reference evidence="5" key="1">
    <citation type="submission" date="2023-06" db="EMBL/GenBank/DDBJ databases">
        <title>Robiginitalea aurantiacus sp. nov. and Algoriphagus sediminis sp. nov., isolated from coastal sediment.</title>
        <authorList>
            <person name="Zhou Z.Y."/>
            <person name="An J."/>
            <person name="Jia Y.W."/>
            <person name="Du Z.J."/>
        </authorList>
    </citation>
    <scope>NUCLEOTIDE SEQUENCE</scope>
    <source>
        <strain evidence="5">M39</strain>
    </source>
</reference>
<comment type="similarity">
    <text evidence="2">Belongs to the BshC family.</text>
</comment>
<evidence type="ECO:0000256" key="1">
    <source>
        <dbReference type="ARBA" id="ARBA00022598"/>
    </source>
</evidence>
<gene>
    <name evidence="2 5" type="primary">bshC</name>
    <name evidence="5" type="ORF">QU605_14195</name>
</gene>
<dbReference type="EMBL" id="JAUDUY010000012">
    <property type="protein sequence ID" value="MDM9632625.1"/>
    <property type="molecule type" value="Genomic_DNA"/>
</dbReference>
<dbReference type="HAMAP" id="MF_01867">
    <property type="entry name" value="BshC"/>
    <property type="match status" value="1"/>
</dbReference>
<accession>A0ABT7WI78</accession>